<dbReference type="EMBL" id="BPLR01008161">
    <property type="protein sequence ID" value="GIY22537.1"/>
    <property type="molecule type" value="Genomic_DNA"/>
</dbReference>
<gene>
    <name evidence="2" type="primary">Mpdz_1</name>
    <name evidence="2" type="ORF">CEXT_247601</name>
</gene>
<reference evidence="2 3" key="1">
    <citation type="submission" date="2021-06" db="EMBL/GenBank/DDBJ databases">
        <title>Caerostris extrusa draft genome.</title>
        <authorList>
            <person name="Kono N."/>
            <person name="Arakawa K."/>
        </authorList>
    </citation>
    <scope>NUCLEOTIDE SEQUENCE [LARGE SCALE GENOMIC DNA]</scope>
</reference>
<sequence>MRNITRSQARAIIRRAELTSSDIVIKYIPAGDAAVHQQSAVLAKIHEGNVSPTPSIISRQPSPRSPYFSHKSTKSTPDRDDADGQISPFSFLSEDDVLATPSSLYTDNFDSSSDDLLLDQSSDGGMKEGGEQSEAFPSVEDRILLSRN</sequence>
<keyword evidence="3" id="KW-1185">Reference proteome</keyword>
<name>A0AAV4RMF0_CAEEX</name>
<dbReference type="Proteomes" id="UP001054945">
    <property type="component" value="Unassembled WGS sequence"/>
</dbReference>
<accession>A0AAV4RMF0</accession>
<proteinExistence type="predicted"/>
<feature type="compositionally biased region" description="Low complexity" evidence="1">
    <location>
        <begin position="51"/>
        <end position="66"/>
    </location>
</feature>
<evidence type="ECO:0000313" key="2">
    <source>
        <dbReference type="EMBL" id="GIY22537.1"/>
    </source>
</evidence>
<feature type="compositionally biased region" description="Basic and acidic residues" evidence="1">
    <location>
        <begin position="139"/>
        <end position="148"/>
    </location>
</feature>
<feature type="region of interest" description="Disordered" evidence="1">
    <location>
        <begin position="46"/>
        <end position="88"/>
    </location>
</feature>
<protein>
    <submittedName>
        <fullName evidence="2">Multiple PDZ domain protein</fullName>
    </submittedName>
</protein>
<evidence type="ECO:0000313" key="3">
    <source>
        <dbReference type="Proteomes" id="UP001054945"/>
    </source>
</evidence>
<dbReference type="AlphaFoldDB" id="A0AAV4RMF0"/>
<evidence type="ECO:0000256" key="1">
    <source>
        <dbReference type="SAM" id="MobiDB-lite"/>
    </source>
</evidence>
<feature type="region of interest" description="Disordered" evidence="1">
    <location>
        <begin position="103"/>
        <end position="148"/>
    </location>
</feature>
<comment type="caution">
    <text evidence="2">The sequence shown here is derived from an EMBL/GenBank/DDBJ whole genome shotgun (WGS) entry which is preliminary data.</text>
</comment>
<organism evidence="2 3">
    <name type="scientific">Caerostris extrusa</name>
    <name type="common">Bark spider</name>
    <name type="synonym">Caerostris bankana</name>
    <dbReference type="NCBI Taxonomy" id="172846"/>
    <lineage>
        <taxon>Eukaryota</taxon>
        <taxon>Metazoa</taxon>
        <taxon>Ecdysozoa</taxon>
        <taxon>Arthropoda</taxon>
        <taxon>Chelicerata</taxon>
        <taxon>Arachnida</taxon>
        <taxon>Araneae</taxon>
        <taxon>Araneomorphae</taxon>
        <taxon>Entelegynae</taxon>
        <taxon>Araneoidea</taxon>
        <taxon>Araneidae</taxon>
        <taxon>Caerostris</taxon>
    </lineage>
</organism>